<dbReference type="GO" id="GO:0005737">
    <property type="term" value="C:cytoplasm"/>
    <property type="evidence" value="ECO:0007669"/>
    <property type="project" value="TreeGrafter"/>
</dbReference>
<evidence type="ECO:0000256" key="5">
    <source>
        <dbReference type="ARBA" id="ARBA00037982"/>
    </source>
</evidence>
<accession>A0A6A7AJL3</accession>
<dbReference type="SUPFAM" id="SSF56112">
    <property type="entry name" value="Protein kinase-like (PK-like)"/>
    <property type="match status" value="1"/>
</dbReference>
<dbReference type="Gene3D" id="3.30.200.20">
    <property type="entry name" value="Phosphorylase Kinase, domain 1"/>
    <property type="match status" value="1"/>
</dbReference>
<evidence type="ECO:0000256" key="4">
    <source>
        <dbReference type="ARBA" id="ARBA00022840"/>
    </source>
</evidence>
<comment type="similarity">
    <text evidence="5">Belongs to the protein kinase superfamily. Ser/Thr protein kinase family. GCN2 subfamily.</text>
</comment>
<dbReference type="OrthoDB" id="1405469at2759"/>
<evidence type="ECO:0000313" key="9">
    <source>
        <dbReference type="EMBL" id="KAF2833154.1"/>
    </source>
</evidence>
<dbReference type="SMART" id="SM00220">
    <property type="entry name" value="S_TKc"/>
    <property type="match status" value="1"/>
</dbReference>
<evidence type="ECO:0000256" key="6">
    <source>
        <dbReference type="PROSITE-ProRule" id="PRU10141"/>
    </source>
</evidence>
<dbReference type="GO" id="GO:0005524">
    <property type="term" value="F:ATP binding"/>
    <property type="evidence" value="ECO:0007669"/>
    <property type="project" value="UniProtKB-UniRule"/>
</dbReference>
<keyword evidence="2 6" id="KW-0547">Nucleotide-binding</keyword>
<evidence type="ECO:0000259" key="8">
    <source>
        <dbReference type="PROSITE" id="PS50011"/>
    </source>
</evidence>
<feature type="compositionally biased region" description="Polar residues" evidence="7">
    <location>
        <begin position="33"/>
        <end position="44"/>
    </location>
</feature>
<dbReference type="PANTHER" id="PTHR11042">
    <property type="entry name" value="EUKARYOTIC TRANSLATION INITIATION FACTOR 2-ALPHA KINASE EIF2-ALPHA KINASE -RELATED"/>
    <property type="match status" value="1"/>
</dbReference>
<dbReference type="Gene3D" id="1.10.510.10">
    <property type="entry name" value="Transferase(Phosphotransferase) domain 1"/>
    <property type="match status" value="1"/>
</dbReference>
<evidence type="ECO:0000313" key="10">
    <source>
        <dbReference type="Proteomes" id="UP000799424"/>
    </source>
</evidence>
<dbReference type="InterPro" id="IPR000719">
    <property type="entry name" value="Prot_kinase_dom"/>
</dbReference>
<dbReference type="InterPro" id="IPR011009">
    <property type="entry name" value="Kinase-like_dom_sf"/>
</dbReference>
<feature type="compositionally biased region" description="Low complexity" evidence="7">
    <location>
        <begin position="10"/>
        <end position="20"/>
    </location>
</feature>
<dbReference type="GO" id="GO:0004694">
    <property type="term" value="F:eukaryotic translation initiation factor 2alpha kinase activity"/>
    <property type="evidence" value="ECO:0007669"/>
    <property type="project" value="TreeGrafter"/>
</dbReference>
<dbReference type="Pfam" id="PF00069">
    <property type="entry name" value="Pkinase"/>
    <property type="match status" value="2"/>
</dbReference>
<dbReference type="InterPro" id="IPR008271">
    <property type="entry name" value="Ser/Thr_kinase_AS"/>
</dbReference>
<feature type="compositionally biased region" description="Acidic residues" evidence="7">
    <location>
        <begin position="408"/>
        <end position="417"/>
    </location>
</feature>
<feature type="region of interest" description="Disordered" evidence="7">
    <location>
        <begin position="373"/>
        <end position="417"/>
    </location>
</feature>
<dbReference type="GO" id="GO:0005634">
    <property type="term" value="C:nucleus"/>
    <property type="evidence" value="ECO:0007669"/>
    <property type="project" value="TreeGrafter"/>
</dbReference>
<keyword evidence="10" id="KW-1185">Reference proteome</keyword>
<keyword evidence="4 6" id="KW-0067">ATP-binding</keyword>
<feature type="region of interest" description="Disordered" evidence="7">
    <location>
        <begin position="1"/>
        <end position="65"/>
    </location>
</feature>
<proteinExistence type="inferred from homology"/>
<dbReference type="PROSITE" id="PS50011">
    <property type="entry name" value="PROTEIN_KINASE_DOM"/>
    <property type="match status" value="1"/>
</dbReference>
<reference evidence="9" key="1">
    <citation type="journal article" date="2020" name="Stud. Mycol.">
        <title>101 Dothideomycetes genomes: a test case for predicting lifestyles and emergence of pathogens.</title>
        <authorList>
            <person name="Haridas S."/>
            <person name="Albert R."/>
            <person name="Binder M."/>
            <person name="Bloem J."/>
            <person name="Labutti K."/>
            <person name="Salamov A."/>
            <person name="Andreopoulos B."/>
            <person name="Baker S."/>
            <person name="Barry K."/>
            <person name="Bills G."/>
            <person name="Bluhm B."/>
            <person name="Cannon C."/>
            <person name="Castanera R."/>
            <person name="Culley D."/>
            <person name="Daum C."/>
            <person name="Ezra D."/>
            <person name="Gonzalez J."/>
            <person name="Henrissat B."/>
            <person name="Kuo A."/>
            <person name="Liang C."/>
            <person name="Lipzen A."/>
            <person name="Lutzoni F."/>
            <person name="Magnuson J."/>
            <person name="Mondo S."/>
            <person name="Nolan M."/>
            <person name="Ohm R."/>
            <person name="Pangilinan J."/>
            <person name="Park H.-J."/>
            <person name="Ramirez L."/>
            <person name="Alfaro M."/>
            <person name="Sun H."/>
            <person name="Tritt A."/>
            <person name="Yoshinaga Y."/>
            <person name="Zwiers L.-H."/>
            <person name="Turgeon B."/>
            <person name="Goodwin S."/>
            <person name="Spatafora J."/>
            <person name="Crous P."/>
            <person name="Grigoriev I."/>
        </authorList>
    </citation>
    <scope>NUCLEOTIDE SEQUENCE</scope>
    <source>
        <strain evidence="9">CBS 113818</strain>
    </source>
</reference>
<feature type="binding site" evidence="6">
    <location>
        <position position="248"/>
    </location>
    <ligand>
        <name>ATP</name>
        <dbReference type="ChEBI" id="CHEBI:30616"/>
    </ligand>
</feature>
<evidence type="ECO:0000256" key="2">
    <source>
        <dbReference type="ARBA" id="ARBA00022741"/>
    </source>
</evidence>
<dbReference type="EMBL" id="MU006216">
    <property type="protein sequence ID" value="KAF2833154.1"/>
    <property type="molecule type" value="Genomic_DNA"/>
</dbReference>
<dbReference type="AlphaFoldDB" id="A0A6A7AJL3"/>
<protein>
    <submittedName>
        <fullName evidence="9">Kinase-like protein</fullName>
    </submittedName>
</protein>
<evidence type="ECO:0000256" key="1">
    <source>
        <dbReference type="ARBA" id="ARBA00022679"/>
    </source>
</evidence>
<evidence type="ECO:0000256" key="7">
    <source>
        <dbReference type="SAM" id="MobiDB-lite"/>
    </source>
</evidence>
<keyword evidence="3 9" id="KW-0418">Kinase</keyword>
<dbReference type="PROSITE" id="PS00108">
    <property type="entry name" value="PROTEIN_KINASE_ST"/>
    <property type="match status" value="1"/>
</dbReference>
<sequence>MSMFRRPGDDSSSSSETSNDPTEDDTTNRSHQDSVLSRIQTLESAASVRSGDRQQPPRLEVRQSSTQNVRDLILHALLEEKAIGEAAQRLGKDVSDPDVQRMGREAYQEIARQISNNVDDTYAGDDMRNHRLTAQEGISKLTRSNLSRLAVVPEGGPLSQALVARPMNAFSMGMSQQPSVEFDALSGLHAPVQLQLRGYPGLQTDRYAREFSEFEIVGKGGYGKVYKAKHKLDGSLYAVKRIPISAAKYAKIQERETDELETMLQEVRSLARFDHANIVRYHNAWLEFTTTPTEEPVLLERELLRPDRLLENVSGSPATADNLQAKFDEMSFGDLFDKPEDSYGADIVFETSNTGDAADPSKGEAEGLSFNAQLKTSSSRRKYRRGSQASQATVATISSSKSRMSAVEDVDEDEEDEDIELIPRSHVPLSQEPETDISESMVTHSDVPGHLIPVRNNIGPILTLNVQMSLCETNLAAFLSADRANTGTETVDRHCFHPCISLELLDHVISGVEYLHAQGVVHRDLKPANVFLSLSTARNPPYGSVDVSSCKMCPGRSRLHITPRIGDFGLVAALDDSCLDIGTPSKPVGTEFYRPDTNSRISEKLDVFALGVLGFEMLQSFGTRMERVAALTELRHGKFPASFSQHLGDVGSIVVGLLSSMVHADEQKRLNCDEVKLEIGKLVSSLKA</sequence>
<dbReference type="InterPro" id="IPR017441">
    <property type="entry name" value="Protein_kinase_ATP_BS"/>
</dbReference>
<gene>
    <name evidence="9" type="ORF">CC86DRAFT_365119</name>
</gene>
<feature type="domain" description="Protein kinase" evidence="8">
    <location>
        <begin position="211"/>
        <end position="683"/>
    </location>
</feature>
<dbReference type="Proteomes" id="UP000799424">
    <property type="component" value="Unassembled WGS sequence"/>
</dbReference>
<dbReference type="InterPro" id="IPR050339">
    <property type="entry name" value="CC_SR_Kinase"/>
</dbReference>
<organism evidence="9 10">
    <name type="scientific">Ophiobolus disseminans</name>
    <dbReference type="NCBI Taxonomy" id="1469910"/>
    <lineage>
        <taxon>Eukaryota</taxon>
        <taxon>Fungi</taxon>
        <taxon>Dikarya</taxon>
        <taxon>Ascomycota</taxon>
        <taxon>Pezizomycotina</taxon>
        <taxon>Dothideomycetes</taxon>
        <taxon>Pleosporomycetidae</taxon>
        <taxon>Pleosporales</taxon>
        <taxon>Pleosporineae</taxon>
        <taxon>Phaeosphaeriaceae</taxon>
        <taxon>Ophiobolus</taxon>
    </lineage>
</organism>
<dbReference type="PANTHER" id="PTHR11042:SF187">
    <property type="entry name" value="EUKARYOTIC TRANSLATION INITIATION FACTOR 2-ALPHA KINASE 2"/>
    <property type="match status" value="1"/>
</dbReference>
<evidence type="ECO:0000256" key="3">
    <source>
        <dbReference type="ARBA" id="ARBA00022777"/>
    </source>
</evidence>
<feature type="compositionally biased region" description="Polar residues" evidence="7">
    <location>
        <begin position="387"/>
        <end position="403"/>
    </location>
</feature>
<keyword evidence="1" id="KW-0808">Transferase</keyword>
<dbReference type="PROSITE" id="PS00107">
    <property type="entry name" value="PROTEIN_KINASE_ATP"/>
    <property type="match status" value="1"/>
</dbReference>
<name>A0A6A7AJL3_9PLEO</name>